<reference evidence="5 6" key="1">
    <citation type="submission" date="2016-11" db="EMBL/GenBank/DDBJ databases">
        <authorList>
            <person name="Jaros S."/>
            <person name="Januszkiewicz K."/>
            <person name="Wedrychowicz H."/>
        </authorList>
    </citation>
    <scope>NUCLEOTIDE SEQUENCE [LARGE SCALE GENOMIC DNA]</scope>
    <source>
        <strain evidence="5 6">DSM 26991</strain>
    </source>
</reference>
<dbReference type="OrthoDB" id="9816011at2"/>
<dbReference type="Gene3D" id="1.10.10.60">
    <property type="entry name" value="Homeodomain-like"/>
    <property type="match status" value="2"/>
</dbReference>
<evidence type="ECO:0000313" key="5">
    <source>
        <dbReference type="EMBL" id="SHE54023.1"/>
    </source>
</evidence>
<dbReference type="InterPro" id="IPR018060">
    <property type="entry name" value="HTH_AraC"/>
</dbReference>
<dbReference type="InterPro" id="IPR029442">
    <property type="entry name" value="GyrI-like"/>
</dbReference>
<dbReference type="SMART" id="SM00342">
    <property type="entry name" value="HTH_ARAC"/>
    <property type="match status" value="1"/>
</dbReference>
<dbReference type="PROSITE" id="PS01124">
    <property type="entry name" value="HTH_ARAC_FAMILY_2"/>
    <property type="match status" value="1"/>
</dbReference>
<dbReference type="SUPFAM" id="SSF46689">
    <property type="entry name" value="Homeodomain-like"/>
    <property type="match status" value="2"/>
</dbReference>
<keyword evidence="1" id="KW-0805">Transcription regulation</keyword>
<sequence>MSVKEQSKQEYIARINKVMDYIDNHINEPLSLGTVAGVANLSPYHFHRIFTLFSGESLSAFIQRIRIEKAASLIREYKDIPISEIAYNCGFSSVSIFSRTFRKYFNTSATDFRNREKAFLLINGSYYSKDGKVFSKNNQQHHSIDLQLCSINLKQLIIMNTKIEIKEMPEMRVVYCRHKGAFKDICYAYDKLMKWAGPRGLLNFPETKSLTVYHDDPSITDIENVRQDACITVNEDVKVDGEIGKMIVEGGKYAVGHFEITVNEFEQAWNTMCLWFTENGYQPGDGSTYELYYNDHNEHPEKKFILDICIPVRPL</sequence>
<dbReference type="InterPro" id="IPR009057">
    <property type="entry name" value="Homeodomain-like_sf"/>
</dbReference>
<keyword evidence="3" id="KW-0804">Transcription</keyword>
<proteinExistence type="predicted"/>
<dbReference type="InterPro" id="IPR010499">
    <property type="entry name" value="AraC_E-bd"/>
</dbReference>
<dbReference type="STRING" id="1297750.SAMN05444405_10243"/>
<dbReference type="InterPro" id="IPR018062">
    <property type="entry name" value="HTH_AraC-typ_CS"/>
</dbReference>
<dbReference type="InterPro" id="IPR020449">
    <property type="entry name" value="Tscrpt_reg_AraC-type_HTH"/>
</dbReference>
<feature type="domain" description="HTH araC/xylS-type" evidence="4">
    <location>
        <begin position="16"/>
        <end position="115"/>
    </location>
</feature>
<dbReference type="PRINTS" id="PR00032">
    <property type="entry name" value="HTHARAC"/>
</dbReference>
<gene>
    <name evidence="5" type="ORF">SAMN05444405_10243</name>
</gene>
<dbReference type="InterPro" id="IPR050908">
    <property type="entry name" value="SmbC-like"/>
</dbReference>
<dbReference type="Pfam" id="PF12833">
    <property type="entry name" value="HTH_18"/>
    <property type="match status" value="1"/>
</dbReference>
<dbReference type="SMART" id="SM00871">
    <property type="entry name" value="AraC_E_bind"/>
    <property type="match status" value="1"/>
</dbReference>
<dbReference type="Proteomes" id="UP000184509">
    <property type="component" value="Unassembled WGS sequence"/>
</dbReference>
<accession>A0A1M4UBT6</accession>
<dbReference type="Gene3D" id="3.20.80.10">
    <property type="entry name" value="Regulatory factor, effector binding domain"/>
    <property type="match status" value="1"/>
</dbReference>
<dbReference type="GO" id="GO:0043565">
    <property type="term" value="F:sequence-specific DNA binding"/>
    <property type="evidence" value="ECO:0007669"/>
    <property type="project" value="InterPro"/>
</dbReference>
<dbReference type="Pfam" id="PF06445">
    <property type="entry name" value="GyrI-like"/>
    <property type="match status" value="1"/>
</dbReference>
<evidence type="ECO:0000259" key="4">
    <source>
        <dbReference type="PROSITE" id="PS01124"/>
    </source>
</evidence>
<dbReference type="EMBL" id="FQTV01000002">
    <property type="protein sequence ID" value="SHE54023.1"/>
    <property type="molecule type" value="Genomic_DNA"/>
</dbReference>
<name>A0A1M4UBT6_9BACE</name>
<dbReference type="RefSeq" id="WP_073398865.1">
    <property type="nucleotide sequence ID" value="NZ_FQTV01000002.1"/>
</dbReference>
<dbReference type="PANTHER" id="PTHR40055:SF1">
    <property type="entry name" value="TRANSCRIPTIONAL REGULATOR YGIV-RELATED"/>
    <property type="match status" value="1"/>
</dbReference>
<dbReference type="InterPro" id="IPR011256">
    <property type="entry name" value="Reg_factor_effector_dom_sf"/>
</dbReference>
<evidence type="ECO:0000256" key="3">
    <source>
        <dbReference type="ARBA" id="ARBA00023163"/>
    </source>
</evidence>
<evidence type="ECO:0000256" key="1">
    <source>
        <dbReference type="ARBA" id="ARBA00023015"/>
    </source>
</evidence>
<dbReference type="GO" id="GO:0003700">
    <property type="term" value="F:DNA-binding transcription factor activity"/>
    <property type="evidence" value="ECO:0007669"/>
    <property type="project" value="InterPro"/>
</dbReference>
<evidence type="ECO:0000313" key="6">
    <source>
        <dbReference type="Proteomes" id="UP000184509"/>
    </source>
</evidence>
<dbReference type="AlphaFoldDB" id="A0A1M4UBT6"/>
<dbReference type="PROSITE" id="PS00041">
    <property type="entry name" value="HTH_ARAC_FAMILY_1"/>
    <property type="match status" value="1"/>
</dbReference>
<dbReference type="PANTHER" id="PTHR40055">
    <property type="entry name" value="TRANSCRIPTIONAL REGULATOR YGIV-RELATED"/>
    <property type="match status" value="1"/>
</dbReference>
<protein>
    <submittedName>
        <fullName evidence="5">Transcriptional regulator, AraC family</fullName>
    </submittedName>
</protein>
<keyword evidence="2" id="KW-0238">DNA-binding</keyword>
<evidence type="ECO:0000256" key="2">
    <source>
        <dbReference type="ARBA" id="ARBA00023125"/>
    </source>
</evidence>
<dbReference type="SUPFAM" id="SSF55136">
    <property type="entry name" value="Probable bacterial effector-binding domain"/>
    <property type="match status" value="1"/>
</dbReference>
<keyword evidence="6" id="KW-1185">Reference proteome</keyword>
<organism evidence="5 6">
    <name type="scientific">Bacteroides luti</name>
    <dbReference type="NCBI Taxonomy" id="1297750"/>
    <lineage>
        <taxon>Bacteria</taxon>
        <taxon>Pseudomonadati</taxon>
        <taxon>Bacteroidota</taxon>
        <taxon>Bacteroidia</taxon>
        <taxon>Bacteroidales</taxon>
        <taxon>Bacteroidaceae</taxon>
        <taxon>Bacteroides</taxon>
    </lineage>
</organism>